<sequence length="155" mass="16732">MLPFVHFAAHTALAVPQARHTAPGFDAAADEDDDLERRRYAALREKRDIRSEEDERMSGADLQGCGHRAGRGAGRGGLLALLGRRGFEAYTSPSPANTTRSGGFRPSSLFRVFDQARVRAVRSIVAAAHRTILPPAPAAVPSTIGVTRTAERSRE</sequence>
<dbReference type="EMBL" id="JARKIB010000061">
    <property type="protein sequence ID" value="KAJ7751633.1"/>
    <property type="molecule type" value="Genomic_DNA"/>
</dbReference>
<comment type="caution">
    <text evidence="2">The sequence shown here is derived from an EMBL/GenBank/DDBJ whole genome shotgun (WGS) entry which is preliminary data.</text>
</comment>
<gene>
    <name evidence="2" type="ORF">B0H16DRAFT_823184</name>
</gene>
<evidence type="ECO:0000313" key="2">
    <source>
        <dbReference type="EMBL" id="KAJ7751633.1"/>
    </source>
</evidence>
<protein>
    <submittedName>
        <fullName evidence="2">Uncharacterized protein</fullName>
    </submittedName>
</protein>
<name>A0AAD7N8U0_9AGAR</name>
<proteinExistence type="predicted"/>
<evidence type="ECO:0000256" key="1">
    <source>
        <dbReference type="SAM" id="MobiDB-lite"/>
    </source>
</evidence>
<dbReference type="AlphaFoldDB" id="A0AAD7N8U0"/>
<accession>A0AAD7N8U0</accession>
<dbReference type="Proteomes" id="UP001215598">
    <property type="component" value="Unassembled WGS sequence"/>
</dbReference>
<organism evidence="2 3">
    <name type="scientific">Mycena metata</name>
    <dbReference type="NCBI Taxonomy" id="1033252"/>
    <lineage>
        <taxon>Eukaryota</taxon>
        <taxon>Fungi</taxon>
        <taxon>Dikarya</taxon>
        <taxon>Basidiomycota</taxon>
        <taxon>Agaricomycotina</taxon>
        <taxon>Agaricomycetes</taxon>
        <taxon>Agaricomycetidae</taxon>
        <taxon>Agaricales</taxon>
        <taxon>Marasmiineae</taxon>
        <taxon>Mycenaceae</taxon>
        <taxon>Mycena</taxon>
    </lineage>
</organism>
<reference evidence="2" key="1">
    <citation type="submission" date="2023-03" db="EMBL/GenBank/DDBJ databases">
        <title>Massive genome expansion in bonnet fungi (Mycena s.s.) driven by repeated elements and novel gene families across ecological guilds.</title>
        <authorList>
            <consortium name="Lawrence Berkeley National Laboratory"/>
            <person name="Harder C.B."/>
            <person name="Miyauchi S."/>
            <person name="Viragh M."/>
            <person name="Kuo A."/>
            <person name="Thoen E."/>
            <person name="Andreopoulos B."/>
            <person name="Lu D."/>
            <person name="Skrede I."/>
            <person name="Drula E."/>
            <person name="Henrissat B."/>
            <person name="Morin E."/>
            <person name="Kohler A."/>
            <person name="Barry K."/>
            <person name="LaButti K."/>
            <person name="Morin E."/>
            <person name="Salamov A."/>
            <person name="Lipzen A."/>
            <person name="Mereny Z."/>
            <person name="Hegedus B."/>
            <person name="Baldrian P."/>
            <person name="Stursova M."/>
            <person name="Weitz H."/>
            <person name="Taylor A."/>
            <person name="Grigoriev I.V."/>
            <person name="Nagy L.G."/>
            <person name="Martin F."/>
            <person name="Kauserud H."/>
        </authorList>
    </citation>
    <scope>NUCLEOTIDE SEQUENCE</scope>
    <source>
        <strain evidence="2">CBHHK182m</strain>
    </source>
</reference>
<feature type="region of interest" description="Disordered" evidence="1">
    <location>
        <begin position="49"/>
        <end position="69"/>
    </location>
</feature>
<evidence type="ECO:0000313" key="3">
    <source>
        <dbReference type="Proteomes" id="UP001215598"/>
    </source>
</evidence>
<keyword evidence="3" id="KW-1185">Reference proteome</keyword>